<keyword evidence="2" id="KW-0479">Metal-binding</keyword>
<evidence type="ECO:0000313" key="13">
    <source>
        <dbReference type="Proteomes" id="UP000250235"/>
    </source>
</evidence>
<feature type="compositionally biased region" description="Pro residues" evidence="10">
    <location>
        <begin position="128"/>
        <end position="145"/>
    </location>
</feature>
<dbReference type="OrthoDB" id="1929626at2759"/>
<dbReference type="InterPro" id="IPR006455">
    <property type="entry name" value="Homeodomain_ZF_HD"/>
</dbReference>
<dbReference type="InterPro" id="IPR009057">
    <property type="entry name" value="Homeodomain-like_sf"/>
</dbReference>
<keyword evidence="9" id="KW-0539">Nucleus</keyword>
<keyword evidence="7 12" id="KW-0371">Homeobox</keyword>
<evidence type="ECO:0000256" key="6">
    <source>
        <dbReference type="ARBA" id="ARBA00023125"/>
    </source>
</evidence>
<keyword evidence="3 12" id="KW-0863">Zinc-finger</keyword>
<reference evidence="12 13" key="1">
    <citation type="journal article" date="2015" name="Proc. Natl. Acad. Sci. U.S.A.">
        <title>The resurrection genome of Boea hygrometrica: A blueprint for survival of dehydration.</title>
        <authorList>
            <person name="Xiao L."/>
            <person name="Yang G."/>
            <person name="Zhang L."/>
            <person name="Yang X."/>
            <person name="Zhao S."/>
            <person name="Ji Z."/>
            <person name="Zhou Q."/>
            <person name="Hu M."/>
            <person name="Wang Y."/>
            <person name="Chen M."/>
            <person name="Xu Y."/>
            <person name="Jin H."/>
            <person name="Xiao X."/>
            <person name="Hu G."/>
            <person name="Bao F."/>
            <person name="Hu Y."/>
            <person name="Wan P."/>
            <person name="Li L."/>
            <person name="Deng X."/>
            <person name="Kuang T."/>
            <person name="Xiang C."/>
            <person name="Zhu J.K."/>
            <person name="Oliver M.J."/>
            <person name="He Y."/>
        </authorList>
    </citation>
    <scope>NUCLEOTIDE SEQUENCE [LARGE SCALE GENOMIC DNA]</scope>
    <source>
        <strain evidence="13">cv. XS01</strain>
    </source>
</reference>
<keyword evidence="13" id="KW-1185">Reference proteome</keyword>
<dbReference type="AlphaFoldDB" id="A0A2Z7DAK8"/>
<dbReference type="GO" id="GO:0003700">
    <property type="term" value="F:DNA-binding transcription factor activity"/>
    <property type="evidence" value="ECO:0007669"/>
    <property type="project" value="TreeGrafter"/>
</dbReference>
<evidence type="ECO:0000256" key="5">
    <source>
        <dbReference type="ARBA" id="ARBA00023015"/>
    </source>
</evidence>
<dbReference type="NCBIfam" id="TIGR01566">
    <property type="entry name" value="ZF_HD_prot_N"/>
    <property type="match status" value="1"/>
</dbReference>
<protein>
    <submittedName>
        <fullName evidence="12">Zinc-finger homeodomain protein 11</fullName>
    </submittedName>
</protein>
<sequence>MDLDLTPTTSSGDSGNETPPPLSIQIQPINLLSITNGAVKKPLHRPPPPPLPLMVTYKECMKNHAASLGSHAVDGCGEFMLSPSSTNSDPTSLTCAACGCHRNFHRRDPGEASPTNVKTPPFLDFRHPNPPWRPSLSPSPPPPQQQPCCLAPHMLMTLSSAVATEEQVHQAAPVTPITGNPLRRKRFRTKFSHEQKEKMQDFSEKLGWKMQGCDRAAVEEFCRGIGVAKGVLKVWMHNNKSTSGKKKLDGGGGNINGGLMMSFESKINRENEDNSNINGGHFQNEINGGGVRFHVSNNSSSPSH</sequence>
<dbReference type="GO" id="GO:0000976">
    <property type="term" value="F:transcription cis-regulatory region binding"/>
    <property type="evidence" value="ECO:0007669"/>
    <property type="project" value="TreeGrafter"/>
</dbReference>
<evidence type="ECO:0000313" key="12">
    <source>
        <dbReference type="EMBL" id="KZV56136.1"/>
    </source>
</evidence>
<feature type="domain" description="ZF-HD dimerization-type" evidence="11">
    <location>
        <begin position="57"/>
        <end position="108"/>
    </location>
</feature>
<evidence type="ECO:0000256" key="10">
    <source>
        <dbReference type="SAM" id="MobiDB-lite"/>
    </source>
</evidence>
<comment type="subcellular location">
    <subcellularLocation>
        <location evidence="1">Nucleus</location>
    </subcellularLocation>
</comment>
<dbReference type="EMBL" id="KQ988342">
    <property type="protein sequence ID" value="KZV56136.1"/>
    <property type="molecule type" value="Genomic_DNA"/>
</dbReference>
<evidence type="ECO:0000259" key="11">
    <source>
        <dbReference type="PROSITE" id="PS51523"/>
    </source>
</evidence>
<dbReference type="GO" id="GO:0050793">
    <property type="term" value="P:regulation of developmental process"/>
    <property type="evidence" value="ECO:0007669"/>
    <property type="project" value="TreeGrafter"/>
</dbReference>
<feature type="region of interest" description="Disordered" evidence="10">
    <location>
        <begin position="105"/>
        <end position="145"/>
    </location>
</feature>
<evidence type="ECO:0000256" key="9">
    <source>
        <dbReference type="ARBA" id="ARBA00023242"/>
    </source>
</evidence>
<evidence type="ECO:0000256" key="4">
    <source>
        <dbReference type="ARBA" id="ARBA00022833"/>
    </source>
</evidence>
<keyword evidence="8" id="KW-0804">Transcription</keyword>
<dbReference type="SUPFAM" id="SSF46689">
    <property type="entry name" value="Homeodomain-like"/>
    <property type="match status" value="1"/>
</dbReference>
<dbReference type="PANTHER" id="PTHR31948:SF72">
    <property type="entry name" value="ZINC-FINGER HOMEODOMAIN PROTEIN 10"/>
    <property type="match status" value="1"/>
</dbReference>
<dbReference type="FunFam" id="1.10.10.60:FF:000257">
    <property type="entry name" value="Zinc-finger homeodomain protein 2"/>
    <property type="match status" value="1"/>
</dbReference>
<dbReference type="PROSITE" id="PS51523">
    <property type="entry name" value="ZF_HD_DIMER"/>
    <property type="match status" value="1"/>
</dbReference>
<keyword evidence="6 12" id="KW-0238">DNA-binding</keyword>
<evidence type="ECO:0000256" key="8">
    <source>
        <dbReference type="ARBA" id="ARBA00023163"/>
    </source>
</evidence>
<keyword evidence="5" id="KW-0805">Transcription regulation</keyword>
<name>A0A2Z7DAK8_9LAMI</name>
<dbReference type="PANTHER" id="PTHR31948">
    <property type="entry name" value="ZINC-FINGER HOMEODOMAIN PROTEIN 2"/>
    <property type="match status" value="1"/>
</dbReference>
<accession>A0A2Z7DAK8</accession>
<gene>
    <name evidence="12" type="ORF">F511_20410</name>
</gene>
<dbReference type="GO" id="GO:0005634">
    <property type="term" value="C:nucleus"/>
    <property type="evidence" value="ECO:0007669"/>
    <property type="project" value="UniProtKB-SubCell"/>
</dbReference>
<dbReference type="InterPro" id="IPR006456">
    <property type="entry name" value="ZF_HD_homeobox_Cys/His_dimer"/>
</dbReference>
<evidence type="ECO:0000256" key="2">
    <source>
        <dbReference type="ARBA" id="ARBA00022723"/>
    </source>
</evidence>
<keyword evidence="4" id="KW-0862">Zinc</keyword>
<evidence type="ECO:0000256" key="3">
    <source>
        <dbReference type="ARBA" id="ARBA00022771"/>
    </source>
</evidence>
<dbReference type="Gene3D" id="1.10.10.60">
    <property type="entry name" value="Homeodomain-like"/>
    <property type="match status" value="1"/>
</dbReference>
<dbReference type="Proteomes" id="UP000250235">
    <property type="component" value="Unassembled WGS sequence"/>
</dbReference>
<feature type="compositionally biased region" description="Polar residues" evidence="10">
    <location>
        <begin position="1"/>
        <end position="17"/>
    </location>
</feature>
<proteinExistence type="predicted"/>
<dbReference type="NCBIfam" id="TIGR01565">
    <property type="entry name" value="homeo_ZF_HD"/>
    <property type="match status" value="1"/>
</dbReference>
<evidence type="ECO:0000256" key="7">
    <source>
        <dbReference type="ARBA" id="ARBA00023155"/>
    </source>
</evidence>
<organism evidence="12 13">
    <name type="scientific">Dorcoceras hygrometricum</name>
    <dbReference type="NCBI Taxonomy" id="472368"/>
    <lineage>
        <taxon>Eukaryota</taxon>
        <taxon>Viridiplantae</taxon>
        <taxon>Streptophyta</taxon>
        <taxon>Embryophyta</taxon>
        <taxon>Tracheophyta</taxon>
        <taxon>Spermatophyta</taxon>
        <taxon>Magnoliopsida</taxon>
        <taxon>eudicotyledons</taxon>
        <taxon>Gunneridae</taxon>
        <taxon>Pentapetalae</taxon>
        <taxon>asterids</taxon>
        <taxon>lamiids</taxon>
        <taxon>Lamiales</taxon>
        <taxon>Gesneriaceae</taxon>
        <taxon>Didymocarpoideae</taxon>
        <taxon>Trichosporeae</taxon>
        <taxon>Loxocarpinae</taxon>
        <taxon>Dorcoceras</taxon>
    </lineage>
</organism>
<evidence type="ECO:0000256" key="1">
    <source>
        <dbReference type="ARBA" id="ARBA00004123"/>
    </source>
</evidence>
<dbReference type="GO" id="GO:0008270">
    <property type="term" value="F:zinc ion binding"/>
    <property type="evidence" value="ECO:0007669"/>
    <property type="project" value="UniProtKB-KW"/>
</dbReference>
<dbReference type="Pfam" id="PF04770">
    <property type="entry name" value="ZF-HD_dimer"/>
    <property type="match status" value="1"/>
</dbReference>
<feature type="region of interest" description="Disordered" evidence="10">
    <location>
        <begin position="1"/>
        <end position="23"/>
    </location>
</feature>